<evidence type="ECO:0000256" key="3">
    <source>
        <dbReference type="ARBA" id="ARBA00022676"/>
    </source>
</evidence>
<dbReference type="Proteomes" id="UP000179258">
    <property type="component" value="Unassembled WGS sequence"/>
</dbReference>
<feature type="transmembrane region" description="Helical" evidence="8">
    <location>
        <begin position="189"/>
        <end position="207"/>
    </location>
</feature>
<evidence type="ECO:0000256" key="6">
    <source>
        <dbReference type="ARBA" id="ARBA00022989"/>
    </source>
</evidence>
<feature type="transmembrane region" description="Helical" evidence="8">
    <location>
        <begin position="97"/>
        <end position="115"/>
    </location>
</feature>
<dbReference type="GO" id="GO:0016763">
    <property type="term" value="F:pentosyltransferase activity"/>
    <property type="evidence" value="ECO:0007669"/>
    <property type="project" value="TreeGrafter"/>
</dbReference>
<dbReference type="InterPro" id="IPR038731">
    <property type="entry name" value="RgtA/B/C-like"/>
</dbReference>
<evidence type="ECO:0000256" key="2">
    <source>
        <dbReference type="ARBA" id="ARBA00022475"/>
    </source>
</evidence>
<name>A0A1G2R797_9BACT</name>
<evidence type="ECO:0000256" key="1">
    <source>
        <dbReference type="ARBA" id="ARBA00004651"/>
    </source>
</evidence>
<accession>A0A1G2R797</accession>
<sequence>MIKVIKGDLLLFLVLILAAVTRLWSLQKYPPALFSDEVDVALQVKSLLASGRDYYGNFLPLQFHSFSDVRTAIPIYLTAILGKVIGNIELAVRLEPAIMGILGVLAIYLLVKSFFGKTTGLLAALLLTLTPWHFTYSRVGFEVTTLFAFFVFGLYCLKNYFATQKDLFLVLGILLLALTPLIYSTAKLSLLFLPLVTLFFPGTTLGKNIKDKKLLIGLACLFVPLIAIALSGGAASRFNYISIFTDPTTPTEINVMRKADQGDDLPVGTKPLILSQVFRNKYVVYSQRIGNNLFELLSARFLFVKGDSNLRHALPDWGMLLKTESLFIFLGLYFFVRKTHLPGVIFIVCLTLLAVFPGSLTRDGGAHATRSFLLLVPLILLAALGAAVLIRKARYLLILLLPLLIFESAFYFFDYFHRYVFLSQRQWHAGLKEVILSANKKAGPVVISNSYEQPLIFYLYYSDYPITRMQALIKEDKLTTEIPSQFGLGGRKLADRPVYFANIENRNAPEILKITPATYYLLESDLLNHEYYIPKAKSVIYLPSGLPLFYEIETPEPDPLN</sequence>
<dbReference type="GO" id="GO:0005886">
    <property type="term" value="C:plasma membrane"/>
    <property type="evidence" value="ECO:0007669"/>
    <property type="project" value="UniProtKB-SubCell"/>
</dbReference>
<evidence type="ECO:0000259" key="9">
    <source>
        <dbReference type="Pfam" id="PF13231"/>
    </source>
</evidence>
<evidence type="ECO:0000313" key="11">
    <source>
        <dbReference type="Proteomes" id="UP000179258"/>
    </source>
</evidence>
<feature type="transmembrane region" description="Helical" evidence="8">
    <location>
        <begin position="317"/>
        <end position="336"/>
    </location>
</feature>
<evidence type="ECO:0000256" key="7">
    <source>
        <dbReference type="ARBA" id="ARBA00023136"/>
    </source>
</evidence>
<feature type="transmembrane region" description="Helical" evidence="8">
    <location>
        <begin position="395"/>
        <end position="413"/>
    </location>
</feature>
<feature type="transmembrane region" description="Helical" evidence="8">
    <location>
        <begin position="73"/>
        <end position="90"/>
    </location>
</feature>
<feature type="transmembrane region" description="Helical" evidence="8">
    <location>
        <begin position="135"/>
        <end position="155"/>
    </location>
</feature>
<protein>
    <recommendedName>
        <fullName evidence="9">Glycosyltransferase RgtA/B/C/D-like domain-containing protein</fullName>
    </recommendedName>
</protein>
<proteinExistence type="predicted"/>
<keyword evidence="7 8" id="KW-0472">Membrane</keyword>
<reference evidence="10 11" key="1">
    <citation type="journal article" date="2016" name="Nat. Commun.">
        <title>Thousands of microbial genomes shed light on interconnected biogeochemical processes in an aquifer system.</title>
        <authorList>
            <person name="Anantharaman K."/>
            <person name="Brown C.T."/>
            <person name="Hug L.A."/>
            <person name="Sharon I."/>
            <person name="Castelle C.J."/>
            <person name="Probst A.J."/>
            <person name="Thomas B.C."/>
            <person name="Singh A."/>
            <person name="Wilkins M.J."/>
            <person name="Karaoz U."/>
            <person name="Brodie E.L."/>
            <person name="Williams K.H."/>
            <person name="Hubbard S.S."/>
            <person name="Banfield J.F."/>
        </authorList>
    </citation>
    <scope>NUCLEOTIDE SEQUENCE [LARGE SCALE GENOMIC DNA]</scope>
</reference>
<evidence type="ECO:0000256" key="5">
    <source>
        <dbReference type="ARBA" id="ARBA00022692"/>
    </source>
</evidence>
<keyword evidence="4" id="KW-0808">Transferase</keyword>
<feature type="transmembrane region" description="Helical" evidence="8">
    <location>
        <begin position="214"/>
        <end position="235"/>
    </location>
</feature>
<evidence type="ECO:0000256" key="8">
    <source>
        <dbReference type="SAM" id="Phobius"/>
    </source>
</evidence>
<keyword evidence="6 8" id="KW-1133">Transmembrane helix</keyword>
<keyword evidence="5 8" id="KW-0812">Transmembrane</keyword>
<dbReference type="PANTHER" id="PTHR33908">
    <property type="entry name" value="MANNOSYLTRANSFERASE YKCB-RELATED"/>
    <property type="match status" value="1"/>
</dbReference>
<dbReference type="AlphaFoldDB" id="A0A1G2R797"/>
<dbReference type="InterPro" id="IPR050297">
    <property type="entry name" value="LipidA_mod_glycosyltrf_83"/>
</dbReference>
<organism evidence="10 11">
    <name type="scientific">Candidatus Wildermuthbacteria bacterium RIFCSPHIGHO2_02_FULL_47_17</name>
    <dbReference type="NCBI Taxonomy" id="1802452"/>
    <lineage>
        <taxon>Bacteria</taxon>
        <taxon>Candidatus Wildermuthiibacteriota</taxon>
    </lineage>
</organism>
<comment type="caution">
    <text evidence="10">The sequence shown here is derived from an EMBL/GenBank/DDBJ whole genome shotgun (WGS) entry which is preliminary data.</text>
</comment>
<dbReference type="GO" id="GO:0009103">
    <property type="term" value="P:lipopolysaccharide biosynthetic process"/>
    <property type="evidence" value="ECO:0007669"/>
    <property type="project" value="UniProtKB-ARBA"/>
</dbReference>
<evidence type="ECO:0000313" key="10">
    <source>
        <dbReference type="EMBL" id="OHA68745.1"/>
    </source>
</evidence>
<dbReference type="Pfam" id="PF13231">
    <property type="entry name" value="PMT_2"/>
    <property type="match status" value="1"/>
</dbReference>
<feature type="transmembrane region" description="Helical" evidence="8">
    <location>
        <begin position="167"/>
        <end position="183"/>
    </location>
</feature>
<evidence type="ECO:0000256" key="4">
    <source>
        <dbReference type="ARBA" id="ARBA00022679"/>
    </source>
</evidence>
<feature type="transmembrane region" description="Helical" evidence="8">
    <location>
        <begin position="372"/>
        <end position="390"/>
    </location>
</feature>
<dbReference type="PANTHER" id="PTHR33908:SF3">
    <property type="entry name" value="UNDECAPRENYL PHOSPHATE-ALPHA-4-AMINO-4-DEOXY-L-ARABINOSE ARABINOSYL TRANSFERASE"/>
    <property type="match status" value="1"/>
</dbReference>
<gene>
    <name evidence="10" type="ORF">A3D59_01015</name>
</gene>
<feature type="transmembrane region" description="Helical" evidence="8">
    <location>
        <begin position="343"/>
        <end position="360"/>
    </location>
</feature>
<keyword evidence="2" id="KW-1003">Cell membrane</keyword>
<feature type="domain" description="Glycosyltransferase RgtA/B/C/D-like" evidence="9">
    <location>
        <begin position="75"/>
        <end position="221"/>
    </location>
</feature>
<keyword evidence="3" id="KW-0328">Glycosyltransferase</keyword>
<dbReference type="GO" id="GO:0010041">
    <property type="term" value="P:response to iron(III) ion"/>
    <property type="evidence" value="ECO:0007669"/>
    <property type="project" value="TreeGrafter"/>
</dbReference>
<dbReference type="EMBL" id="MHTX01000008">
    <property type="protein sequence ID" value="OHA68745.1"/>
    <property type="molecule type" value="Genomic_DNA"/>
</dbReference>
<comment type="subcellular location">
    <subcellularLocation>
        <location evidence="1">Cell membrane</location>
        <topology evidence="1">Multi-pass membrane protein</topology>
    </subcellularLocation>
</comment>